<dbReference type="RefSeq" id="WP_049726020.1">
    <property type="nucleotide sequence ID" value="NZ_CP012154.1"/>
</dbReference>
<dbReference type="AlphaFoldDB" id="A0A0K0XXV4"/>
<dbReference type="SUPFAM" id="SSF46894">
    <property type="entry name" value="C-terminal effector domain of the bipartite response regulators"/>
    <property type="match status" value="1"/>
</dbReference>
<dbReference type="InterPro" id="IPR016032">
    <property type="entry name" value="Sig_transdc_resp-reg_C-effctor"/>
</dbReference>
<name>A0A0K0XXV4_9GAMM</name>
<dbReference type="PATRIC" id="fig|1579979.3.peg.2143"/>
<dbReference type="InterPro" id="IPR036388">
    <property type="entry name" value="WH-like_DNA-bd_sf"/>
</dbReference>
<reference evidence="1 2" key="1">
    <citation type="submission" date="2015-07" db="EMBL/GenBank/DDBJ databases">
        <authorList>
            <person name="Noorani M."/>
        </authorList>
    </citation>
    <scope>NUCLEOTIDE SEQUENCE [LARGE SCALE GENOMIC DNA]</scope>
    <source>
        <strain evidence="1 2">KCTC 42284</strain>
    </source>
</reference>
<evidence type="ECO:0000313" key="1">
    <source>
        <dbReference type="EMBL" id="AKS42462.1"/>
    </source>
</evidence>
<keyword evidence="2" id="KW-1185">Reference proteome</keyword>
<dbReference type="KEGG" id="wma:WM2015_2097"/>
<organism evidence="1 2">
    <name type="scientific">Wenzhouxiangella marina</name>
    <dbReference type="NCBI Taxonomy" id="1579979"/>
    <lineage>
        <taxon>Bacteria</taxon>
        <taxon>Pseudomonadati</taxon>
        <taxon>Pseudomonadota</taxon>
        <taxon>Gammaproteobacteria</taxon>
        <taxon>Chromatiales</taxon>
        <taxon>Wenzhouxiangellaceae</taxon>
        <taxon>Wenzhouxiangella</taxon>
    </lineage>
</organism>
<proteinExistence type="predicted"/>
<evidence type="ECO:0000313" key="2">
    <source>
        <dbReference type="Proteomes" id="UP000066624"/>
    </source>
</evidence>
<dbReference type="InterPro" id="IPR000792">
    <property type="entry name" value="Tscrpt_reg_LuxR_C"/>
</dbReference>
<dbReference type="EMBL" id="CP012154">
    <property type="protein sequence ID" value="AKS42462.1"/>
    <property type="molecule type" value="Genomic_DNA"/>
</dbReference>
<dbReference type="STRING" id="1579979.WM2015_2097"/>
<dbReference type="Gene3D" id="1.10.10.10">
    <property type="entry name" value="Winged helix-like DNA-binding domain superfamily/Winged helix DNA-binding domain"/>
    <property type="match status" value="1"/>
</dbReference>
<dbReference type="GO" id="GO:0006355">
    <property type="term" value="P:regulation of DNA-templated transcription"/>
    <property type="evidence" value="ECO:0007669"/>
    <property type="project" value="InterPro"/>
</dbReference>
<sequence>MSNDSQVPGRAGLFLVIFGLIAILIAWDLVADHAQGVDHLHVAIELALLILSATMFAHVLRQVLRSRRKLRVLNQRLDSAQAESQRWRASYQGTLQGLSTAIQAQFGSWQLSPAESEIALLLLKGLSLKEIAALRETGERTVREQARAVYRKAGLAGRSELSAFFLEDLLLPRADQSRSKDPSHPAD</sequence>
<dbReference type="Proteomes" id="UP000066624">
    <property type="component" value="Chromosome"/>
</dbReference>
<gene>
    <name evidence="1" type="ORF">WM2015_2097</name>
</gene>
<dbReference type="GO" id="GO:0003677">
    <property type="term" value="F:DNA binding"/>
    <property type="evidence" value="ECO:0007669"/>
    <property type="project" value="InterPro"/>
</dbReference>
<protein>
    <submittedName>
        <fullName evidence="1">Transcriptional regulator, LuxR family</fullName>
    </submittedName>
</protein>
<dbReference type="SMART" id="SM00421">
    <property type="entry name" value="HTH_LUXR"/>
    <property type="match status" value="1"/>
</dbReference>
<accession>A0A0K0XXV4</accession>